<dbReference type="CDD" id="cd10456">
    <property type="entry name" value="GIY-YIG_UPF0213"/>
    <property type="match status" value="1"/>
</dbReference>
<dbReference type="PANTHER" id="PTHR34477">
    <property type="entry name" value="UPF0213 PROTEIN YHBQ"/>
    <property type="match status" value="1"/>
</dbReference>
<dbReference type="EMBL" id="QGTD01000012">
    <property type="protein sequence ID" value="PWU67847.1"/>
    <property type="molecule type" value="Genomic_DNA"/>
</dbReference>
<dbReference type="PANTHER" id="PTHR34477:SF1">
    <property type="entry name" value="UPF0213 PROTEIN YHBQ"/>
    <property type="match status" value="1"/>
</dbReference>
<comment type="similarity">
    <text evidence="1">Belongs to the UPF0213 family.</text>
</comment>
<keyword evidence="4" id="KW-1185">Reference proteome</keyword>
<name>A0A317KWJ7_9BACI</name>
<dbReference type="Proteomes" id="UP000245624">
    <property type="component" value="Unassembled WGS sequence"/>
</dbReference>
<dbReference type="InterPro" id="IPR050190">
    <property type="entry name" value="UPF0213_domain"/>
</dbReference>
<proteinExistence type="inferred from homology"/>
<dbReference type="SUPFAM" id="SSF82771">
    <property type="entry name" value="GIY-YIG endonuclease"/>
    <property type="match status" value="1"/>
</dbReference>
<dbReference type="InterPro" id="IPR035901">
    <property type="entry name" value="GIY-YIG_endonuc_sf"/>
</dbReference>
<keyword evidence="3" id="KW-0255">Endonuclease</keyword>
<dbReference type="RefSeq" id="WP_109984886.1">
    <property type="nucleotide sequence ID" value="NZ_JAJUIE010000017.1"/>
</dbReference>
<comment type="caution">
    <text evidence="3">The sequence shown here is derived from an EMBL/GenBank/DDBJ whole genome shotgun (WGS) entry which is preliminary data.</text>
</comment>
<dbReference type="Gene3D" id="3.40.1440.10">
    <property type="entry name" value="GIY-YIG endonuclease"/>
    <property type="match status" value="1"/>
</dbReference>
<dbReference type="OrthoDB" id="9807770at2"/>
<dbReference type="Pfam" id="PF01541">
    <property type="entry name" value="GIY-YIG"/>
    <property type="match status" value="1"/>
</dbReference>
<gene>
    <name evidence="3" type="ORF">DLJ74_13635</name>
</gene>
<dbReference type="SMART" id="SM00465">
    <property type="entry name" value="GIYc"/>
    <property type="match status" value="1"/>
</dbReference>
<evidence type="ECO:0000259" key="2">
    <source>
        <dbReference type="PROSITE" id="PS50164"/>
    </source>
</evidence>
<evidence type="ECO:0000256" key="1">
    <source>
        <dbReference type="ARBA" id="ARBA00007435"/>
    </source>
</evidence>
<keyword evidence="3" id="KW-0378">Hydrolase</keyword>
<evidence type="ECO:0000313" key="3">
    <source>
        <dbReference type="EMBL" id="PWU67847.1"/>
    </source>
</evidence>
<keyword evidence="3" id="KW-0540">Nuclease</keyword>
<organism evidence="3 4">
    <name type="scientific">Gracilibacillus dipsosauri</name>
    <dbReference type="NCBI Taxonomy" id="178340"/>
    <lineage>
        <taxon>Bacteria</taxon>
        <taxon>Bacillati</taxon>
        <taxon>Bacillota</taxon>
        <taxon>Bacilli</taxon>
        <taxon>Bacillales</taxon>
        <taxon>Bacillaceae</taxon>
        <taxon>Gracilibacillus</taxon>
    </lineage>
</organism>
<reference evidence="3 4" key="1">
    <citation type="submission" date="2018-05" db="EMBL/GenBank/DDBJ databases">
        <title>Genomic analysis of Gracilibacillus dipsosauri DD1 reveals novel features of a salt-tolerant amylase.</title>
        <authorList>
            <person name="Deutch C.E."/>
            <person name="Yang S."/>
        </authorList>
    </citation>
    <scope>NUCLEOTIDE SEQUENCE [LARGE SCALE GENOMIC DNA]</scope>
    <source>
        <strain evidence="3 4">DD1</strain>
    </source>
</reference>
<dbReference type="GO" id="GO:0004519">
    <property type="term" value="F:endonuclease activity"/>
    <property type="evidence" value="ECO:0007669"/>
    <property type="project" value="UniProtKB-KW"/>
</dbReference>
<dbReference type="InterPro" id="IPR000305">
    <property type="entry name" value="GIY-YIG_endonuc"/>
</dbReference>
<dbReference type="AlphaFoldDB" id="A0A317KWJ7"/>
<accession>A0A317KWJ7</accession>
<protein>
    <submittedName>
        <fullName evidence="3">Endonuclease</fullName>
    </submittedName>
</protein>
<sequence>MASNSQHYVYILRCKDQTLYTGYTTNVAKRLKKHMEGKGAKYTRGRAPFTLVYKQKCQTKSEAMQLEAQIKKLPKQRKLALIHEANQKIGEEDEDSKKLFRAIR</sequence>
<dbReference type="PROSITE" id="PS50164">
    <property type="entry name" value="GIY_YIG"/>
    <property type="match status" value="1"/>
</dbReference>
<evidence type="ECO:0000313" key="4">
    <source>
        <dbReference type="Proteomes" id="UP000245624"/>
    </source>
</evidence>
<feature type="domain" description="GIY-YIG" evidence="2">
    <location>
        <begin position="5"/>
        <end position="80"/>
    </location>
</feature>